<evidence type="ECO:0000256" key="5">
    <source>
        <dbReference type="ARBA" id="ARBA00023242"/>
    </source>
</evidence>
<feature type="repeat" description="WD" evidence="8">
    <location>
        <begin position="383"/>
        <end position="415"/>
    </location>
</feature>
<evidence type="ECO:0000313" key="13">
    <source>
        <dbReference type="Proteomes" id="UP001214415"/>
    </source>
</evidence>
<evidence type="ECO:0000256" key="1">
    <source>
        <dbReference type="ARBA" id="ARBA00004123"/>
    </source>
</evidence>
<evidence type="ECO:0000313" key="12">
    <source>
        <dbReference type="EMBL" id="WFD24289.1"/>
    </source>
</evidence>
<dbReference type="FunFam" id="2.130.10.10:FF:000069">
    <property type="entry name" value="WD repeat domain 33"/>
    <property type="match status" value="1"/>
</dbReference>
<dbReference type="GO" id="GO:0005847">
    <property type="term" value="C:mRNA cleavage and polyadenylation specificity factor complex"/>
    <property type="evidence" value="ECO:0007669"/>
    <property type="project" value="TreeGrafter"/>
</dbReference>
<dbReference type="GO" id="GO:0031124">
    <property type="term" value="P:mRNA 3'-end processing"/>
    <property type="evidence" value="ECO:0007669"/>
    <property type="project" value="UniProtKB-UniRule"/>
</dbReference>
<dbReference type="InterPro" id="IPR007246">
    <property type="entry name" value="Gaa1"/>
</dbReference>
<keyword evidence="11" id="KW-0472">Membrane</keyword>
<dbReference type="InterPro" id="IPR045245">
    <property type="entry name" value="Pfs2-like"/>
</dbReference>
<dbReference type="Pfam" id="PF04114">
    <property type="entry name" value="Gaa1"/>
    <property type="match status" value="1"/>
</dbReference>
<dbReference type="InterPro" id="IPR015943">
    <property type="entry name" value="WD40/YVTN_repeat-like_dom_sf"/>
</dbReference>
<feature type="region of interest" description="Disordered" evidence="10">
    <location>
        <begin position="450"/>
        <end position="565"/>
    </location>
</feature>
<keyword evidence="11" id="KW-0812">Transmembrane</keyword>
<evidence type="ECO:0000256" key="10">
    <source>
        <dbReference type="SAM" id="MobiDB-lite"/>
    </source>
</evidence>
<dbReference type="Gene3D" id="2.130.10.10">
    <property type="entry name" value="YVTN repeat-like/Quinoprotein amine dehydrogenase"/>
    <property type="match status" value="3"/>
</dbReference>
<keyword evidence="2 8" id="KW-0853">WD repeat</keyword>
<feature type="repeat" description="WD" evidence="8">
    <location>
        <begin position="336"/>
        <end position="378"/>
    </location>
</feature>
<keyword evidence="11" id="KW-1133">Transmembrane helix</keyword>
<feature type="transmembrane region" description="Helical" evidence="11">
    <location>
        <begin position="1090"/>
        <end position="1114"/>
    </location>
</feature>
<feature type="transmembrane region" description="Helical" evidence="11">
    <location>
        <begin position="1056"/>
        <end position="1078"/>
    </location>
</feature>
<reference evidence="12" key="1">
    <citation type="submission" date="2023-03" db="EMBL/GenBank/DDBJ databases">
        <title>Mating type loci evolution in Malassezia.</title>
        <authorList>
            <person name="Coelho M.A."/>
        </authorList>
    </citation>
    <scope>NUCLEOTIDE SEQUENCE</scope>
    <source>
        <strain evidence="12">CBS 12830</strain>
    </source>
</reference>
<name>A0AAF0EF84_9BASI</name>
<feature type="repeat" description="WD" evidence="8">
    <location>
        <begin position="294"/>
        <end position="335"/>
    </location>
</feature>
<dbReference type="PANTHER" id="PTHR22836:SF0">
    <property type="entry name" value="PRE-MRNA 3' END PROCESSING PROTEIN WDR33"/>
    <property type="match status" value="1"/>
</dbReference>
<keyword evidence="3 9" id="KW-0507">mRNA processing</keyword>
<comment type="function">
    <text evidence="6">Required for 3'-end cleavage and polyadenylation of pre-mRNAs. Also involved in chromosome segregation where it has a role in chromosome attachment to the mitotic spindle.</text>
</comment>
<dbReference type="GO" id="GO:0042765">
    <property type="term" value="C:GPI-anchor transamidase complex"/>
    <property type="evidence" value="ECO:0007669"/>
    <property type="project" value="InterPro"/>
</dbReference>
<feature type="region of interest" description="Disordered" evidence="10">
    <location>
        <begin position="420"/>
        <end position="439"/>
    </location>
</feature>
<evidence type="ECO:0000256" key="2">
    <source>
        <dbReference type="ARBA" id="ARBA00022574"/>
    </source>
</evidence>
<evidence type="ECO:0000256" key="3">
    <source>
        <dbReference type="ARBA" id="ARBA00022664"/>
    </source>
</evidence>
<dbReference type="InterPro" id="IPR001680">
    <property type="entry name" value="WD40_rpt"/>
</dbReference>
<dbReference type="AlphaFoldDB" id="A0AAF0EF84"/>
<dbReference type="Pfam" id="PF00400">
    <property type="entry name" value="WD40"/>
    <property type="match status" value="6"/>
</dbReference>
<keyword evidence="13" id="KW-1185">Reference proteome</keyword>
<evidence type="ECO:0000256" key="8">
    <source>
        <dbReference type="PROSITE-ProRule" id="PRU00221"/>
    </source>
</evidence>
<dbReference type="PROSITE" id="PS50294">
    <property type="entry name" value="WD_REPEATS_REGION"/>
    <property type="match status" value="5"/>
</dbReference>
<dbReference type="EMBL" id="CP119905">
    <property type="protein sequence ID" value="WFD24289.1"/>
    <property type="molecule type" value="Genomic_DNA"/>
</dbReference>
<feature type="transmembrane region" description="Helical" evidence="11">
    <location>
        <begin position="980"/>
        <end position="1006"/>
    </location>
</feature>
<keyword evidence="5 9" id="KW-0539">Nucleus</keyword>
<dbReference type="CDD" id="cd00200">
    <property type="entry name" value="WD40"/>
    <property type="match status" value="1"/>
</dbReference>
<protein>
    <recommendedName>
        <fullName evidence="7 9">Polyadenylation factor subunit 2</fullName>
    </recommendedName>
</protein>
<keyword evidence="4" id="KW-0677">Repeat</keyword>
<feature type="repeat" description="WD" evidence="8">
    <location>
        <begin position="169"/>
        <end position="201"/>
    </location>
</feature>
<evidence type="ECO:0000256" key="6">
    <source>
        <dbReference type="ARBA" id="ARBA00025498"/>
    </source>
</evidence>
<dbReference type="Proteomes" id="UP001214415">
    <property type="component" value="Chromosome 6"/>
</dbReference>
<evidence type="ECO:0000256" key="4">
    <source>
        <dbReference type="ARBA" id="ARBA00022737"/>
    </source>
</evidence>
<sequence length="1248" mass="136988">MQADSASGPSVAGPSAPRSVAYWAPSKYLEPPAAPPLDVRAREEEAAIATALAAGYEGRRVRRNLYRRTIDYWGCVPTWQRHRSLCGPVQHDWFLRPTPHQVIDLLSPAAYAESVSSVGRVLVHTSTNKVRCPVNVVRWLPEGRRLVTGSTSGEFTLWNGLTFHFESILQAHDSAVRAMAWSHSGSWLVSADQNGQIKYFQHNMNNVQAFAGHRDAIRGISFAPDDQRFVTVADDSTLKLWSFDEAQEESTLKGHGWEVKCVDWHPQQALLVSGSKDNLVKFWDPRSGIELGTFHGHKNTVQAVRWNPAGHLVATASRDQSIKLYDIRAMQELCTLKGHAKEVCSLEWHPVHSDLLVSGGSEGSILYWSLRASQIDVPIHTIEDAHESNVWSLQWHPLGHLLASGSNDHTTRFWSRGRPGEQIEASQDSHSGPSDPWADLAEAQGTHIRTHPDDIIPGLAPSRPTGTSDDAIPGLDAPGAQAPHGPPRASRRTERWRTKPPAWAVSLRSLASRSGARTPRRRSAALPAIDSASMEMNSARVSTLPRRDPSAEPAPAPTPRPEADAEATRLVHRIMRREQVAGHLARGAPSLAALLMVVALVWFVLLPVPREPFSRAVYVDENALQPGQSRLLWDQDQVHASDRLSDRLLSLAQQGDARARIDFLVQELASYGLDVHTQAYSFALPGAAHVNGTNVYARARMPRIDGREAMILAASWRSRWRERPTTGASLPFVPNDTTLRAVNIRGVSLVLAMAQHMLARPHWSKDLLVIISDGYLDGMHAWASEWFGRPQPNLLAQPVHGAGAQVWNALALDYPSDSFSSMSLLHEGRDGQLPNLDTLNTVSTVVKQTLVTPPLGLHGATFEQTRYETPGAEAWASLLPTAWLERHWLGRGGVQAYLAGWRALLSQWRLQLAGHPSGVHGVLLPFHVDAVTIFAEPAPGPFGFLQLGKIVEGTLHSFSNLLERLHHSQFFYLLLSPWRFVQISVAILVPLLLGAALTLSGLVLWAQLARVRDTARDTLRRAHTPGPWLAAPTLRELVDQGGANAVPAFRAAGRPIVPALVGMALSHGAALVYMALLLRWPTQCTDSGLWACPSFSASAAWIASAPICIAALLARGPQRGARAQCLHAFSLLHAGMVVSVLATTNLAQATVMAVLMCLTLYPLSPGRRWRLSYVAHAVWFLAATPPFLALLFTRWPRGWPLAPSVSHVYGFALWDWHVLRTHTLEVLCLGYLPVLLQGATASWLYGLG</sequence>
<dbReference type="SMART" id="SM00320">
    <property type="entry name" value="WD40"/>
    <property type="match status" value="7"/>
</dbReference>
<dbReference type="InterPro" id="IPR036322">
    <property type="entry name" value="WD40_repeat_dom_sf"/>
</dbReference>
<evidence type="ECO:0000256" key="7">
    <source>
        <dbReference type="ARBA" id="ARBA00026154"/>
    </source>
</evidence>
<feature type="transmembrane region" description="Helical" evidence="11">
    <location>
        <begin position="1134"/>
        <end position="1161"/>
    </location>
</feature>
<dbReference type="PROSITE" id="PS50082">
    <property type="entry name" value="WD_REPEATS_2"/>
    <property type="match status" value="6"/>
</dbReference>
<feature type="repeat" description="WD" evidence="8">
    <location>
        <begin position="252"/>
        <end position="293"/>
    </location>
</feature>
<dbReference type="SUPFAM" id="SSF50978">
    <property type="entry name" value="WD40 repeat-like"/>
    <property type="match status" value="1"/>
</dbReference>
<feature type="transmembrane region" description="Helical" evidence="11">
    <location>
        <begin position="1173"/>
        <end position="1192"/>
    </location>
</feature>
<evidence type="ECO:0000256" key="11">
    <source>
        <dbReference type="SAM" id="Phobius"/>
    </source>
</evidence>
<gene>
    <name evidence="12" type="primary">PFS2</name>
    <name evidence="12" type="ORF">MEQU1_002988</name>
</gene>
<organism evidence="12 13">
    <name type="scientific">Malassezia equina</name>
    <dbReference type="NCBI Taxonomy" id="1381935"/>
    <lineage>
        <taxon>Eukaryota</taxon>
        <taxon>Fungi</taxon>
        <taxon>Dikarya</taxon>
        <taxon>Basidiomycota</taxon>
        <taxon>Ustilaginomycotina</taxon>
        <taxon>Malasseziomycetes</taxon>
        <taxon>Malasseziales</taxon>
        <taxon>Malasseziaceae</taxon>
        <taxon>Malassezia</taxon>
    </lineage>
</organism>
<comment type="subcellular location">
    <subcellularLocation>
        <location evidence="1 9">Nucleus</location>
    </subcellularLocation>
</comment>
<feature type="compositionally biased region" description="Low complexity" evidence="10">
    <location>
        <begin position="502"/>
        <end position="517"/>
    </location>
</feature>
<accession>A0AAF0EF84</accession>
<dbReference type="PANTHER" id="PTHR22836">
    <property type="entry name" value="WD40 REPEAT PROTEIN"/>
    <property type="match status" value="1"/>
</dbReference>
<evidence type="ECO:0000256" key="9">
    <source>
        <dbReference type="RuleBase" id="RU369034"/>
    </source>
</evidence>
<feature type="repeat" description="WD" evidence="8">
    <location>
        <begin position="210"/>
        <end position="251"/>
    </location>
</feature>
<proteinExistence type="predicted"/>